<organism evidence="14 15">
    <name type="scientific">Puccinia sorghi</name>
    <dbReference type="NCBI Taxonomy" id="27349"/>
    <lineage>
        <taxon>Eukaryota</taxon>
        <taxon>Fungi</taxon>
        <taxon>Dikarya</taxon>
        <taxon>Basidiomycota</taxon>
        <taxon>Pucciniomycotina</taxon>
        <taxon>Pucciniomycetes</taxon>
        <taxon>Pucciniales</taxon>
        <taxon>Pucciniaceae</taxon>
        <taxon>Puccinia</taxon>
    </lineage>
</organism>
<comment type="subcellular location">
    <subcellularLocation>
        <location evidence="1">Membrane</location>
        <topology evidence="1">Multi-pass membrane protein</topology>
    </subcellularLocation>
</comment>
<comment type="similarity">
    <text evidence="2">Belongs to the fungal Na(+)/H(+) exchanger family.</text>
</comment>
<keyword evidence="10" id="KW-0739">Sodium transport</keyword>
<feature type="transmembrane region" description="Helical" evidence="12">
    <location>
        <begin position="326"/>
        <end position="347"/>
    </location>
</feature>
<sequence>MLAVMFGIFLGPYVTNLMDPRSWGQGASFNEVTLEITRVVVALDVFSAGVELPPAYLLRHWRTMTCLLGPVVLAGWFISGALIFALLPALSYLEALVIAACVCPTDILLASSVIGKGRYAQKHVPSHVQHLLHAEAGANDGVAIILLYFSLFLVLRDTNSVKHAVGSWFLLGLLYHIIVGILMGIVIGILARIGLKFSKRHSLIDKGSTMVALYIALALMTAGVSILAGTDDIMAAFACGTAFAWDGWFSEAIEDSNFSAILSQLVNTTVFIYVGATIPFELWNHASLGLLTWRMALLAVSILVLRRLPVVILLRQLIPDIKTNKEAFFCGHFGPIGVSGLFISILATEKLPTPQIPPQTSLDVLALTIQPIMYLLLVCSMIVHGLSVPFFNLTKNFGSRVNSLRRSVTMTSSILNNFTRYDPVNTNHNRSARDEPVTPAATVPHSPTETINSRASDHEATSVGQTTKVEVDEVAEVEVDEGAHLKHEKRSLLREPEQKMAEDWVVPQPVDAPDGTKMYKCGQHLIIERGDGKELEVWRLQPASVHNVSNQTQLLSPSDSIASRDLTAIGVRRLTSGQRQPGAELVFGRKLESEGGVMDDGLDSGASSDWLDEDQPEKKPDTTALRPKLNHLVLRPRRFTPTSGCSVRRSRPKSGGINEGTVGDGADDMLLQRKYDSLGSPSKSLSPYNQTMNPSWSSQTSPVKRRGADLSPGVKEQTNNNRDGSTSRRFSQQPTSLSEGNQKGNNCSGGCHSKPTSPNMRNSWPHQSEPTPRRRRGTYSRPDPSRRVSFLDVTLRRSGGGNGDSKGVE</sequence>
<protein>
    <recommendedName>
        <fullName evidence="13">Cation/H+ exchanger transmembrane domain-containing protein</fullName>
    </recommendedName>
</protein>
<feature type="region of interest" description="Disordered" evidence="11">
    <location>
        <begin position="421"/>
        <end position="465"/>
    </location>
</feature>
<evidence type="ECO:0000256" key="10">
    <source>
        <dbReference type="ARBA" id="ARBA00023201"/>
    </source>
</evidence>
<feature type="transmembrane region" description="Helical" evidence="12">
    <location>
        <begin position="67"/>
        <end position="89"/>
    </location>
</feature>
<feature type="compositionally biased region" description="Gly residues" evidence="11">
    <location>
        <begin position="798"/>
        <end position="809"/>
    </location>
</feature>
<keyword evidence="5 12" id="KW-0812">Transmembrane</keyword>
<keyword evidence="15" id="KW-1185">Reference proteome</keyword>
<dbReference type="AlphaFoldDB" id="A0A0L6UQV2"/>
<dbReference type="Pfam" id="PF00999">
    <property type="entry name" value="Na_H_Exchanger"/>
    <property type="match status" value="1"/>
</dbReference>
<evidence type="ECO:0000256" key="1">
    <source>
        <dbReference type="ARBA" id="ARBA00004141"/>
    </source>
</evidence>
<feature type="compositionally biased region" description="Polar residues" evidence="11">
    <location>
        <begin position="445"/>
        <end position="454"/>
    </location>
</feature>
<dbReference type="GO" id="GO:0005886">
    <property type="term" value="C:plasma membrane"/>
    <property type="evidence" value="ECO:0007669"/>
    <property type="project" value="InterPro"/>
</dbReference>
<evidence type="ECO:0000256" key="8">
    <source>
        <dbReference type="ARBA" id="ARBA00023065"/>
    </source>
</evidence>
<feature type="transmembrane region" description="Helical" evidence="12">
    <location>
        <begin position="367"/>
        <end position="391"/>
    </location>
</feature>
<keyword evidence="3" id="KW-0813">Transport</keyword>
<accession>A0A0L6UQV2</accession>
<keyword evidence="6 12" id="KW-1133">Transmembrane helix</keyword>
<gene>
    <name evidence="14" type="ORF">VP01_417g4</name>
</gene>
<evidence type="ECO:0000313" key="15">
    <source>
        <dbReference type="Proteomes" id="UP000037035"/>
    </source>
</evidence>
<dbReference type="GO" id="GO:0030007">
    <property type="term" value="P:intracellular potassium ion homeostasis"/>
    <property type="evidence" value="ECO:0007669"/>
    <property type="project" value="TreeGrafter"/>
</dbReference>
<evidence type="ECO:0000256" key="4">
    <source>
        <dbReference type="ARBA" id="ARBA00022449"/>
    </source>
</evidence>
<evidence type="ECO:0000256" key="3">
    <source>
        <dbReference type="ARBA" id="ARBA00022448"/>
    </source>
</evidence>
<feature type="domain" description="Cation/H+ exchanger transmembrane" evidence="13">
    <location>
        <begin position="2"/>
        <end position="390"/>
    </location>
</feature>
<name>A0A0L6UQV2_9BASI</name>
<evidence type="ECO:0000256" key="6">
    <source>
        <dbReference type="ARBA" id="ARBA00022989"/>
    </source>
</evidence>
<dbReference type="OrthoDB" id="2190219at2759"/>
<dbReference type="GO" id="GO:0042391">
    <property type="term" value="P:regulation of membrane potential"/>
    <property type="evidence" value="ECO:0007669"/>
    <property type="project" value="InterPro"/>
</dbReference>
<dbReference type="PANTHER" id="PTHR31382:SF4">
    <property type="entry name" value="NA(+)_H(+) ANTIPORTER"/>
    <property type="match status" value="1"/>
</dbReference>
<comment type="caution">
    <text evidence="14">The sequence shown here is derived from an EMBL/GenBank/DDBJ whole genome shotgun (WGS) entry which is preliminary data.</text>
</comment>
<dbReference type="PANTHER" id="PTHR31382">
    <property type="entry name" value="NA(+)/H(+) ANTIPORTER"/>
    <property type="match status" value="1"/>
</dbReference>
<proteinExistence type="inferred from homology"/>
<evidence type="ECO:0000259" key="13">
    <source>
        <dbReference type="Pfam" id="PF00999"/>
    </source>
</evidence>
<dbReference type="GO" id="GO:0015385">
    <property type="term" value="F:sodium:proton antiporter activity"/>
    <property type="evidence" value="ECO:0007669"/>
    <property type="project" value="InterPro"/>
</dbReference>
<reference evidence="14 15" key="1">
    <citation type="submission" date="2015-08" db="EMBL/GenBank/DDBJ databases">
        <title>Next Generation Sequencing and Analysis of the Genome of Puccinia sorghi L Schw, the Causal Agent of Maize Common Rust.</title>
        <authorList>
            <person name="Rochi L."/>
            <person name="Burguener G."/>
            <person name="Darino M."/>
            <person name="Turjanski A."/>
            <person name="Kreff E."/>
            <person name="Dieguez M.J."/>
            <person name="Sacco F."/>
        </authorList>
    </citation>
    <scope>NUCLEOTIDE SEQUENCE [LARGE SCALE GENOMIC DNA]</scope>
    <source>
        <strain evidence="14 15">RO10H11247</strain>
    </source>
</reference>
<dbReference type="GO" id="GO:0120029">
    <property type="term" value="P:proton export across plasma membrane"/>
    <property type="evidence" value="ECO:0007669"/>
    <property type="project" value="InterPro"/>
</dbReference>
<keyword evidence="9 12" id="KW-0472">Membrane</keyword>
<evidence type="ECO:0000256" key="11">
    <source>
        <dbReference type="SAM" id="MobiDB-lite"/>
    </source>
</evidence>
<feature type="transmembrane region" description="Helical" evidence="12">
    <location>
        <begin position="261"/>
        <end position="280"/>
    </location>
</feature>
<dbReference type="GO" id="GO:0036376">
    <property type="term" value="P:sodium ion export across plasma membrane"/>
    <property type="evidence" value="ECO:0007669"/>
    <property type="project" value="InterPro"/>
</dbReference>
<keyword evidence="4" id="KW-0050">Antiport</keyword>
<feature type="region of interest" description="Disordered" evidence="11">
    <location>
        <begin position="594"/>
        <end position="809"/>
    </location>
</feature>
<dbReference type="STRING" id="27349.A0A0L6UQV2"/>
<evidence type="ECO:0000256" key="2">
    <source>
        <dbReference type="ARBA" id="ARBA00005248"/>
    </source>
</evidence>
<dbReference type="Proteomes" id="UP000037035">
    <property type="component" value="Unassembled WGS sequence"/>
</dbReference>
<evidence type="ECO:0000256" key="5">
    <source>
        <dbReference type="ARBA" id="ARBA00022692"/>
    </source>
</evidence>
<dbReference type="EMBL" id="LAVV01009257">
    <property type="protein sequence ID" value="KNZ50913.1"/>
    <property type="molecule type" value="Genomic_DNA"/>
</dbReference>
<feature type="transmembrane region" description="Helical" evidence="12">
    <location>
        <begin position="136"/>
        <end position="155"/>
    </location>
</feature>
<feature type="compositionally biased region" description="Polar residues" evidence="11">
    <location>
        <begin position="679"/>
        <end position="702"/>
    </location>
</feature>
<evidence type="ECO:0000256" key="7">
    <source>
        <dbReference type="ARBA" id="ARBA00023053"/>
    </source>
</evidence>
<evidence type="ECO:0000313" key="14">
    <source>
        <dbReference type="EMBL" id="KNZ50913.1"/>
    </source>
</evidence>
<evidence type="ECO:0000256" key="12">
    <source>
        <dbReference type="SAM" id="Phobius"/>
    </source>
</evidence>
<evidence type="ECO:0000256" key="9">
    <source>
        <dbReference type="ARBA" id="ARBA00023136"/>
    </source>
</evidence>
<keyword evidence="7" id="KW-0915">Sodium</keyword>
<feature type="compositionally biased region" description="Polar residues" evidence="11">
    <location>
        <begin position="716"/>
        <end position="770"/>
    </location>
</feature>
<dbReference type="InterPro" id="IPR006153">
    <property type="entry name" value="Cation/H_exchanger_TM"/>
</dbReference>
<dbReference type="InterPro" id="IPR004712">
    <property type="entry name" value="Na+/H+_antiporter_fungi"/>
</dbReference>
<dbReference type="VEuPathDB" id="FungiDB:VP01_417g4"/>
<feature type="transmembrane region" description="Helical" evidence="12">
    <location>
        <begin position="167"/>
        <end position="195"/>
    </location>
</feature>
<keyword evidence="8" id="KW-0406">Ion transport</keyword>
<feature type="transmembrane region" description="Helical" evidence="12">
    <location>
        <begin position="207"/>
        <end position="227"/>
    </location>
</feature>